<evidence type="ECO:0000256" key="2">
    <source>
        <dbReference type="ARBA" id="ARBA00023002"/>
    </source>
</evidence>
<dbReference type="PANTHER" id="PTHR11728">
    <property type="entry name" value="GLYCEROL-3-PHOSPHATE DEHYDROGENASE"/>
    <property type="match status" value="1"/>
</dbReference>
<dbReference type="Pfam" id="PF01210">
    <property type="entry name" value="NAD_Gly3P_dh_N"/>
    <property type="match status" value="1"/>
</dbReference>
<dbReference type="Gene3D" id="3.40.50.720">
    <property type="entry name" value="NAD(P)-binding Rossmann-like Domain"/>
    <property type="match status" value="1"/>
</dbReference>
<comment type="similarity">
    <text evidence="1">Belongs to the NAD-dependent glycerol-3-phosphate dehydrogenase family.</text>
</comment>
<dbReference type="SUPFAM" id="SSF51735">
    <property type="entry name" value="NAD(P)-binding Rossmann-fold domains"/>
    <property type="match status" value="1"/>
</dbReference>
<dbReference type="InterPro" id="IPR011128">
    <property type="entry name" value="G3P_DH_NAD-dep_N"/>
</dbReference>
<dbReference type="Gene3D" id="1.10.1040.10">
    <property type="entry name" value="N-(1-d-carboxylethyl)-l-norvaline Dehydrogenase, domain 2"/>
    <property type="match status" value="1"/>
</dbReference>
<evidence type="ECO:0000256" key="1">
    <source>
        <dbReference type="ARBA" id="ARBA00011009"/>
    </source>
</evidence>
<dbReference type="AlphaFoldDB" id="X1P1G5"/>
<proteinExistence type="inferred from homology"/>
<dbReference type="GO" id="GO:0051287">
    <property type="term" value="F:NAD binding"/>
    <property type="evidence" value="ECO:0007669"/>
    <property type="project" value="InterPro"/>
</dbReference>
<accession>X1P1G5</accession>
<evidence type="ECO:0000313" key="5">
    <source>
        <dbReference type="EMBL" id="GAI32865.1"/>
    </source>
</evidence>
<evidence type="ECO:0000259" key="3">
    <source>
        <dbReference type="Pfam" id="PF01210"/>
    </source>
</evidence>
<keyword evidence="2" id="KW-0560">Oxidoreductase</keyword>
<dbReference type="GO" id="GO:0016616">
    <property type="term" value="F:oxidoreductase activity, acting on the CH-OH group of donors, NAD or NADP as acceptor"/>
    <property type="evidence" value="ECO:0007669"/>
    <property type="project" value="InterPro"/>
</dbReference>
<dbReference type="PRINTS" id="PR00077">
    <property type="entry name" value="GPDHDRGNASE"/>
</dbReference>
<name>X1P1G5_9ZZZZ</name>
<dbReference type="InterPro" id="IPR006109">
    <property type="entry name" value="G3P_DH_NAD-dep_C"/>
</dbReference>
<feature type="non-terminal residue" evidence="5">
    <location>
        <position position="1"/>
    </location>
</feature>
<dbReference type="Pfam" id="PF07479">
    <property type="entry name" value="NAD_Gly3P_dh_C"/>
    <property type="match status" value="1"/>
</dbReference>
<dbReference type="InterPro" id="IPR006168">
    <property type="entry name" value="G3P_DH_NAD-dep"/>
</dbReference>
<feature type="domain" description="Glycerol-3-phosphate dehydrogenase NAD-dependent C-terminal" evidence="4">
    <location>
        <begin position="101"/>
        <end position="243"/>
    </location>
</feature>
<comment type="caution">
    <text evidence="5">The sequence shown here is derived from an EMBL/GenBank/DDBJ whole genome shotgun (WGS) entry which is preliminary data.</text>
</comment>
<feature type="non-terminal residue" evidence="5">
    <location>
        <position position="251"/>
    </location>
</feature>
<evidence type="ECO:0008006" key="6">
    <source>
        <dbReference type="Google" id="ProtNLM"/>
    </source>
</evidence>
<dbReference type="InterPro" id="IPR036291">
    <property type="entry name" value="NAD(P)-bd_dom_sf"/>
</dbReference>
<sequence length="251" mass="27263">DAIREVVTSLKPYVHKELIILNTAKALEAETGLRFSTIISVGLKDIKYPFSLAMFAGGTIATDLVKHEPLGVDIASESEKTLRILKDTFAADNLRVYTTTDIEGVEYAAAFKNVVSILAGVVNGLGFSYGSETHIISRAAGEVKKLVVHKLGGEEKTFSIESQCWGNDLWMSCTGNTRNREFGILLGKGYSTEEAIAQMRKGNKTVEGINTVKAIKKLIEGSEGDFPLLHGVNEIVFEGKDARGTMAYLIS</sequence>
<dbReference type="SUPFAM" id="SSF48179">
    <property type="entry name" value="6-phosphogluconate dehydrogenase C-terminal domain-like"/>
    <property type="match status" value="1"/>
</dbReference>
<dbReference type="GO" id="GO:0005975">
    <property type="term" value="P:carbohydrate metabolic process"/>
    <property type="evidence" value="ECO:0007669"/>
    <property type="project" value="InterPro"/>
</dbReference>
<evidence type="ECO:0000259" key="4">
    <source>
        <dbReference type="Pfam" id="PF07479"/>
    </source>
</evidence>
<dbReference type="GO" id="GO:0046168">
    <property type="term" value="P:glycerol-3-phosphate catabolic process"/>
    <property type="evidence" value="ECO:0007669"/>
    <property type="project" value="InterPro"/>
</dbReference>
<reference evidence="5" key="1">
    <citation type="journal article" date="2014" name="Front. Microbiol.">
        <title>High frequency of phylogenetically diverse reductive dehalogenase-homologous genes in deep subseafloor sedimentary metagenomes.</title>
        <authorList>
            <person name="Kawai M."/>
            <person name="Futagami T."/>
            <person name="Toyoda A."/>
            <person name="Takaki Y."/>
            <person name="Nishi S."/>
            <person name="Hori S."/>
            <person name="Arai W."/>
            <person name="Tsubouchi T."/>
            <person name="Morono Y."/>
            <person name="Uchiyama I."/>
            <person name="Ito T."/>
            <person name="Fujiyama A."/>
            <person name="Inagaki F."/>
            <person name="Takami H."/>
        </authorList>
    </citation>
    <scope>NUCLEOTIDE SEQUENCE</scope>
    <source>
        <strain evidence="5">Expedition CK06-06</strain>
    </source>
</reference>
<organism evidence="5">
    <name type="scientific">marine sediment metagenome</name>
    <dbReference type="NCBI Taxonomy" id="412755"/>
    <lineage>
        <taxon>unclassified sequences</taxon>
        <taxon>metagenomes</taxon>
        <taxon>ecological metagenomes</taxon>
    </lineage>
</organism>
<protein>
    <recommendedName>
        <fullName evidence="6">Glycerol-3-phosphate dehydrogenase (NAD(P)(+))</fullName>
    </recommendedName>
</protein>
<dbReference type="PANTHER" id="PTHR11728:SF1">
    <property type="entry name" value="GLYCEROL-3-PHOSPHATE DEHYDROGENASE [NAD(+)] 2, CHLOROPLASTIC"/>
    <property type="match status" value="1"/>
</dbReference>
<dbReference type="EMBL" id="BARV01032216">
    <property type="protein sequence ID" value="GAI32865.1"/>
    <property type="molecule type" value="Genomic_DNA"/>
</dbReference>
<gene>
    <name evidence="5" type="ORF">S06H3_50836</name>
</gene>
<dbReference type="InterPro" id="IPR008927">
    <property type="entry name" value="6-PGluconate_DH-like_C_sf"/>
</dbReference>
<dbReference type="GO" id="GO:0005829">
    <property type="term" value="C:cytosol"/>
    <property type="evidence" value="ECO:0007669"/>
    <property type="project" value="TreeGrafter"/>
</dbReference>
<feature type="domain" description="Glycerol-3-phosphate dehydrogenase NAD-dependent N-terminal" evidence="3">
    <location>
        <begin position="2"/>
        <end position="80"/>
    </location>
</feature>
<dbReference type="InterPro" id="IPR013328">
    <property type="entry name" value="6PGD_dom2"/>
</dbReference>